<dbReference type="InterPro" id="IPR003609">
    <property type="entry name" value="Pan_app"/>
</dbReference>
<reference evidence="2 3" key="1">
    <citation type="submission" date="2020-08" db="EMBL/GenBank/DDBJ databases">
        <authorList>
            <person name="Hejnol A."/>
        </authorList>
    </citation>
    <scope>NUCLEOTIDE SEQUENCE [LARGE SCALE GENOMIC DNA]</scope>
</reference>
<sequence>MFLHFIYPEFDLLDDNRNVNKFFNTLRRTELEILRESDPNAQDGYGAKYVPEYSDNLLFEELDESRWLRRNETDIFDLYDSDRLIILRKFGVGFCEKALRDINSILTPNQVYCGQVFINYKGKTTPICLADLPTNPYERQEHVQRISDATCRSFGSIAKQGHVISVDEFDSNLREYDIYIGVKQPRQQEGFSIERRFFSPHLFNLPRITIRNKMSDCSKSLERRNSDQPAGLVVYCTKDVALNPSRKFSIHTSHDFHPIYKRDIFTFDFVKYEPGNNNRYVCRVSPFRFLYQYLNHVPYHTKMIERDNYIELKNAKSKKSCAQLCASYSLKTSKQLEGDLCRGIFIIEASKWSKSTLDQTYCANIYRGFSAPGLGVYLSFTLPGQDLYQLSAPFCYDPRLAEKKAEVYIPFTTEKGNDFCILYRRNLNFKQAEDFCQLYGMIMIPYEEISKLDTQSWRSSVLFKALFSEANEQSWSAKMFRHSTICNYFVVPEYPLGNKPNHLISLKEDSCDQKKSVICIRRMLGSWGPWGPWSECKGVGNFGEWTRSRKCNDPYPLPAVQRTGLFCEENNFDIVKFETVVCDKIELEKYRLNIRKKVDIINDTSHKLHYKKSDLDPDRLMKNIENINGYIDFVKWNRQILDFCEEKKPFISSTNVSTIQRCENECYQDNHCSIYSFDSKDNLCYRSSSFCVNVSSRLENSAYFKTSKICQLTQRRLHFPYVFDSELGYCFTYLGMRTNSEAIETCLSLKMHLVKYKIRQKMSIEYYLLKKLPLQTFRIWNGLILSDMEMYRWQNNLWNDEEAIASLYLESGAHGVLKPAQTIAQLAHIENVNPDHIAIWHQSALESQ</sequence>
<name>A0A7I8VYA7_9ANNE</name>
<protein>
    <submittedName>
        <fullName evidence="2">DgyrCDS9750</fullName>
    </submittedName>
</protein>
<evidence type="ECO:0000313" key="3">
    <source>
        <dbReference type="Proteomes" id="UP000549394"/>
    </source>
</evidence>
<dbReference type="EMBL" id="CAJFCJ010000014">
    <property type="protein sequence ID" value="CAD5121216.1"/>
    <property type="molecule type" value="Genomic_DNA"/>
</dbReference>
<dbReference type="Proteomes" id="UP000549394">
    <property type="component" value="Unassembled WGS sequence"/>
</dbReference>
<proteinExistence type="predicted"/>
<dbReference type="InterPro" id="IPR036383">
    <property type="entry name" value="TSP1_rpt_sf"/>
</dbReference>
<organism evidence="2 3">
    <name type="scientific">Dimorphilus gyrociliatus</name>
    <dbReference type="NCBI Taxonomy" id="2664684"/>
    <lineage>
        <taxon>Eukaryota</taxon>
        <taxon>Metazoa</taxon>
        <taxon>Spiralia</taxon>
        <taxon>Lophotrochozoa</taxon>
        <taxon>Annelida</taxon>
        <taxon>Polychaeta</taxon>
        <taxon>Polychaeta incertae sedis</taxon>
        <taxon>Dinophilidae</taxon>
        <taxon>Dimorphilus</taxon>
    </lineage>
</organism>
<dbReference type="AlphaFoldDB" id="A0A7I8VYA7"/>
<accession>A0A7I8VYA7</accession>
<comment type="caution">
    <text evidence="2">The sequence shown here is derived from an EMBL/GenBank/DDBJ whole genome shotgun (WGS) entry which is preliminary data.</text>
</comment>
<dbReference type="SUPFAM" id="SSF82895">
    <property type="entry name" value="TSP-1 type 1 repeat"/>
    <property type="match status" value="1"/>
</dbReference>
<gene>
    <name evidence="2" type="ORF">DGYR_LOCUS9200</name>
</gene>
<evidence type="ECO:0000259" key="1">
    <source>
        <dbReference type="PROSITE" id="PS50948"/>
    </source>
</evidence>
<keyword evidence="3" id="KW-1185">Reference proteome</keyword>
<feature type="domain" description="Apple" evidence="1">
    <location>
        <begin position="644"/>
        <end position="710"/>
    </location>
</feature>
<evidence type="ECO:0000313" key="2">
    <source>
        <dbReference type="EMBL" id="CAD5121216.1"/>
    </source>
</evidence>
<dbReference type="PROSITE" id="PS50948">
    <property type="entry name" value="PAN"/>
    <property type="match status" value="1"/>
</dbReference>
<dbReference type="Gene3D" id="2.20.100.10">
    <property type="entry name" value="Thrombospondin type-1 (TSP1) repeat"/>
    <property type="match status" value="1"/>
</dbReference>